<evidence type="ECO:0000313" key="5">
    <source>
        <dbReference type="Proteomes" id="UP001500604"/>
    </source>
</evidence>
<dbReference type="Gene3D" id="3.50.50.60">
    <property type="entry name" value="FAD/NAD(P)-binding domain"/>
    <property type="match status" value="1"/>
</dbReference>
<keyword evidence="2" id="KW-1133">Transmembrane helix</keyword>
<proteinExistence type="predicted"/>
<dbReference type="SUPFAM" id="SSF51905">
    <property type="entry name" value="FAD/NAD(P)-binding domain"/>
    <property type="match status" value="1"/>
</dbReference>
<feature type="domain" description="FAD dependent oxidoreductase" evidence="3">
    <location>
        <begin position="5"/>
        <end position="349"/>
    </location>
</feature>
<evidence type="ECO:0000256" key="2">
    <source>
        <dbReference type="SAM" id="Phobius"/>
    </source>
</evidence>
<accession>A0ABP8V492</accession>
<evidence type="ECO:0000256" key="1">
    <source>
        <dbReference type="ARBA" id="ARBA00023002"/>
    </source>
</evidence>
<keyword evidence="1" id="KW-0560">Oxidoreductase</keyword>
<evidence type="ECO:0000313" key="4">
    <source>
        <dbReference type="EMBL" id="GAA4650091.1"/>
    </source>
</evidence>
<reference evidence="5" key="1">
    <citation type="journal article" date="2019" name="Int. J. Syst. Evol. Microbiol.">
        <title>The Global Catalogue of Microorganisms (GCM) 10K type strain sequencing project: providing services to taxonomists for standard genome sequencing and annotation.</title>
        <authorList>
            <consortium name="The Broad Institute Genomics Platform"/>
            <consortium name="The Broad Institute Genome Sequencing Center for Infectious Disease"/>
            <person name="Wu L."/>
            <person name="Ma J."/>
        </authorList>
    </citation>
    <scope>NUCLEOTIDE SEQUENCE [LARGE SCALE GENOMIC DNA]</scope>
    <source>
        <strain evidence="5">JCM 17805</strain>
    </source>
</reference>
<keyword evidence="2" id="KW-0812">Transmembrane</keyword>
<name>A0ABP8V492_9GAMM</name>
<dbReference type="PANTHER" id="PTHR13847">
    <property type="entry name" value="SARCOSINE DEHYDROGENASE-RELATED"/>
    <property type="match status" value="1"/>
</dbReference>
<dbReference type="InterPro" id="IPR006076">
    <property type="entry name" value="FAD-dep_OxRdtase"/>
</dbReference>
<dbReference type="PANTHER" id="PTHR13847:SF287">
    <property type="entry name" value="FAD-DEPENDENT OXIDOREDUCTASE DOMAIN-CONTAINING PROTEIN 1"/>
    <property type="match status" value="1"/>
</dbReference>
<keyword evidence="2" id="KW-0472">Membrane</keyword>
<gene>
    <name evidence="4" type="ORF">GCM10023116_23740</name>
</gene>
<dbReference type="Gene3D" id="3.30.9.10">
    <property type="entry name" value="D-Amino Acid Oxidase, subunit A, domain 2"/>
    <property type="match status" value="1"/>
</dbReference>
<sequence>MSRFDIIIIGGGVAGLSAGYALSLQRKRILVLERECMPGIHASGRAVSIYAQSNGYENPVILALTKSSLKFFLIPPIGFSDNPLLHQCSVIFISPLHREEKLRVLWKSIHGVLDRVQLLSSPPIEAIPLSSQMSRKVVYDPYTFDIDSHGLLCGYRRAIKTNHGQFQPNSPVTTLNYAGGLWTVFTQSNAYQAPIIINAAGAWADEVALKAGIRPLGLLPLRRTVITINHSKTETCARAPMMISALDDFYIKPEKGVLQVSPCDEHLSSPCDSRPEDIDIALAAERLSQATGIITQRINYAWAGLRTFAHDRTPVIGFSTQIAGFFWLAGQGGTGIQTAPASGWLTASLILGYGIPQALRDQGITEESISPKRYEAV</sequence>
<dbReference type="Proteomes" id="UP001500604">
    <property type="component" value="Unassembled WGS sequence"/>
</dbReference>
<feature type="transmembrane region" description="Helical" evidence="2">
    <location>
        <begin position="6"/>
        <end position="24"/>
    </location>
</feature>
<evidence type="ECO:0000259" key="3">
    <source>
        <dbReference type="Pfam" id="PF01266"/>
    </source>
</evidence>
<keyword evidence="5" id="KW-1185">Reference proteome</keyword>
<dbReference type="EMBL" id="BAABFL010000361">
    <property type="protein sequence ID" value="GAA4650091.1"/>
    <property type="molecule type" value="Genomic_DNA"/>
</dbReference>
<comment type="caution">
    <text evidence="4">The sequence shown here is derived from an EMBL/GenBank/DDBJ whole genome shotgun (WGS) entry which is preliminary data.</text>
</comment>
<dbReference type="Pfam" id="PF01266">
    <property type="entry name" value="DAO"/>
    <property type="match status" value="1"/>
</dbReference>
<protein>
    <submittedName>
        <fullName evidence="4">FAD-binding oxidoreductase</fullName>
    </submittedName>
</protein>
<organism evidence="4 5">
    <name type="scientific">Kistimonas scapharcae</name>
    <dbReference type="NCBI Taxonomy" id="1036133"/>
    <lineage>
        <taxon>Bacteria</taxon>
        <taxon>Pseudomonadati</taxon>
        <taxon>Pseudomonadota</taxon>
        <taxon>Gammaproteobacteria</taxon>
        <taxon>Oceanospirillales</taxon>
        <taxon>Endozoicomonadaceae</taxon>
        <taxon>Kistimonas</taxon>
    </lineage>
</organism>
<dbReference type="InterPro" id="IPR036188">
    <property type="entry name" value="FAD/NAD-bd_sf"/>
</dbReference>